<evidence type="ECO:0000313" key="2">
    <source>
        <dbReference type="Proteomes" id="UP000789901"/>
    </source>
</evidence>
<protein>
    <submittedName>
        <fullName evidence="1">42662_t:CDS:1</fullName>
    </submittedName>
</protein>
<dbReference type="Proteomes" id="UP000789901">
    <property type="component" value="Unassembled WGS sequence"/>
</dbReference>
<comment type="caution">
    <text evidence="1">The sequence shown here is derived from an EMBL/GenBank/DDBJ whole genome shotgun (WGS) entry which is preliminary data.</text>
</comment>
<reference evidence="1 2" key="1">
    <citation type="submission" date="2021-06" db="EMBL/GenBank/DDBJ databases">
        <authorList>
            <person name="Kallberg Y."/>
            <person name="Tangrot J."/>
            <person name="Rosling A."/>
        </authorList>
    </citation>
    <scope>NUCLEOTIDE SEQUENCE [LARGE SCALE GENOMIC DNA]</scope>
    <source>
        <strain evidence="1 2">120-4 pot B 10/14</strain>
    </source>
</reference>
<dbReference type="EMBL" id="CAJVQB010027800">
    <property type="protein sequence ID" value="CAG8811199.1"/>
    <property type="molecule type" value="Genomic_DNA"/>
</dbReference>
<organism evidence="1 2">
    <name type="scientific">Gigaspora margarita</name>
    <dbReference type="NCBI Taxonomy" id="4874"/>
    <lineage>
        <taxon>Eukaryota</taxon>
        <taxon>Fungi</taxon>
        <taxon>Fungi incertae sedis</taxon>
        <taxon>Mucoromycota</taxon>
        <taxon>Glomeromycotina</taxon>
        <taxon>Glomeromycetes</taxon>
        <taxon>Diversisporales</taxon>
        <taxon>Gigasporaceae</taxon>
        <taxon>Gigaspora</taxon>
    </lineage>
</organism>
<evidence type="ECO:0000313" key="1">
    <source>
        <dbReference type="EMBL" id="CAG8811199.1"/>
    </source>
</evidence>
<keyword evidence="2" id="KW-1185">Reference proteome</keyword>
<feature type="non-terminal residue" evidence="1">
    <location>
        <position position="1"/>
    </location>
</feature>
<gene>
    <name evidence="1" type="ORF">GMARGA_LOCUS25283</name>
</gene>
<proteinExistence type="predicted"/>
<accession>A0ABN7W0Y2</accession>
<name>A0ABN7W0Y2_GIGMA</name>
<sequence length="126" mass="15031">ISDSDKSTYNLENFVVNDSEKNYYCPDCKEYCYSEFHACIKYNTAVKEFKDLSEYNSKYLSFLNSLDSIKKYGFSGNFSNTEQQIRTQIDININLMEQKNKLSINMKKKLDHFRFVYWLFQIDKLG</sequence>